<feature type="domain" description="Carbohydrate binding X2" evidence="11">
    <location>
        <begin position="382"/>
        <end position="467"/>
    </location>
</feature>
<dbReference type="InterPro" id="IPR050386">
    <property type="entry name" value="Glycosyl_hydrolase_5"/>
</dbReference>
<evidence type="ECO:0000259" key="12">
    <source>
        <dbReference type="Pfam" id="PF18448"/>
    </source>
</evidence>
<protein>
    <submittedName>
        <fullName evidence="13">Cellulase family glycosylhydrolase</fullName>
    </submittedName>
</protein>
<evidence type="ECO:0000256" key="3">
    <source>
        <dbReference type="ARBA" id="ARBA00022801"/>
    </source>
</evidence>
<keyword evidence="6 8" id="KW-0326">Glycosidase</keyword>
<dbReference type="PANTHER" id="PTHR31297:SF41">
    <property type="entry name" value="ENDOGLUCANASE, PUTATIVE (AFU_ORTHOLOGUE AFUA_5G01830)-RELATED"/>
    <property type="match status" value="1"/>
</dbReference>
<keyword evidence="7" id="KW-0624">Polysaccharide degradation</keyword>
<proteinExistence type="inferred from homology"/>
<evidence type="ECO:0000256" key="5">
    <source>
        <dbReference type="ARBA" id="ARBA00023277"/>
    </source>
</evidence>
<comment type="similarity">
    <text evidence="1 8">Belongs to the glycosyl hydrolase 5 (cellulase A) family.</text>
</comment>
<feature type="domain" description="Endoglucanase B carbohydrate binding" evidence="12">
    <location>
        <begin position="471"/>
        <end position="575"/>
    </location>
</feature>
<dbReference type="PANTHER" id="PTHR31297">
    <property type="entry name" value="GLUCAN ENDO-1,6-BETA-GLUCOSIDASE B"/>
    <property type="match status" value="1"/>
</dbReference>
<evidence type="ECO:0000313" key="14">
    <source>
        <dbReference type="Proteomes" id="UP001501303"/>
    </source>
</evidence>
<dbReference type="PIRSF" id="PIRSF001043">
    <property type="entry name" value="Endoglucanase_B"/>
    <property type="match status" value="1"/>
</dbReference>
<dbReference type="Pfam" id="PF03442">
    <property type="entry name" value="CBM_X2"/>
    <property type="match status" value="1"/>
</dbReference>
<feature type="chain" id="PRO_5045195628" evidence="9">
    <location>
        <begin position="34"/>
        <end position="577"/>
    </location>
</feature>
<feature type="domain" description="Glycoside hydrolase family 5" evidence="10">
    <location>
        <begin position="74"/>
        <end position="353"/>
    </location>
</feature>
<keyword evidence="5" id="KW-0119">Carbohydrate metabolism</keyword>
<dbReference type="InterPro" id="IPR001547">
    <property type="entry name" value="Glyco_hydro_5"/>
</dbReference>
<evidence type="ECO:0000256" key="1">
    <source>
        <dbReference type="ARBA" id="ARBA00005641"/>
    </source>
</evidence>
<evidence type="ECO:0000256" key="2">
    <source>
        <dbReference type="ARBA" id="ARBA00022729"/>
    </source>
</evidence>
<dbReference type="InterPro" id="IPR017853">
    <property type="entry name" value="GH"/>
</dbReference>
<dbReference type="InterPro" id="IPR014756">
    <property type="entry name" value="Ig_E-set"/>
</dbReference>
<dbReference type="Pfam" id="PF18448">
    <property type="entry name" value="CBM46"/>
    <property type="match status" value="1"/>
</dbReference>
<dbReference type="InterPro" id="IPR040946">
    <property type="entry name" value="CBM46"/>
</dbReference>
<comment type="caution">
    <text evidence="13">The sequence shown here is derived from an EMBL/GenBank/DDBJ whole genome shotgun (WGS) entry which is preliminary data.</text>
</comment>
<keyword evidence="14" id="KW-1185">Reference proteome</keyword>
<gene>
    <name evidence="13" type="ORF">GCM10009716_36990</name>
</gene>
<keyword evidence="3 8" id="KW-0378">Hydrolase</keyword>
<dbReference type="EMBL" id="BAAAMJ010000042">
    <property type="protein sequence ID" value="GAA1925338.1"/>
    <property type="molecule type" value="Genomic_DNA"/>
</dbReference>
<evidence type="ECO:0000256" key="7">
    <source>
        <dbReference type="ARBA" id="ARBA00023326"/>
    </source>
</evidence>
<evidence type="ECO:0000313" key="13">
    <source>
        <dbReference type="EMBL" id="GAA1925338.1"/>
    </source>
</evidence>
<evidence type="ECO:0000256" key="9">
    <source>
        <dbReference type="SAM" id="SignalP"/>
    </source>
</evidence>
<dbReference type="SUPFAM" id="SSF51445">
    <property type="entry name" value="(Trans)glycosidases"/>
    <property type="match status" value="1"/>
</dbReference>
<evidence type="ECO:0000256" key="8">
    <source>
        <dbReference type="RuleBase" id="RU361153"/>
    </source>
</evidence>
<feature type="signal peptide" evidence="9">
    <location>
        <begin position="1"/>
        <end position="33"/>
    </location>
</feature>
<name>A0ABP5B1M9_9ACTN</name>
<dbReference type="Gene3D" id="3.20.20.80">
    <property type="entry name" value="Glycosidases"/>
    <property type="match status" value="1"/>
</dbReference>
<sequence>MKSRSRGLLTALTALTALAVLLGLAAMPSSAGAEEFGAAKHKKPPAKVSAMEMVEAMQPGWNLGNSLDAVGDDETAWGNPRITREQLRNVRAQGFESIRIPVTWSAHQGPGPSYTIDQAYMDRVEEVVGWALDEGFYVMINIHHDSWQWVMNLPRDYDNVMARYTAAWEQIAGTFRDAPPKLSFESINEPFFEGSSGDAHNAELMHDLNAKFHGIVRGSGGNNTDRLLVLPTLHTSSDQERLDELVDTFDELDDPNLAATIHYYGFWPFSVNVAGFTRYDDTSRQDLTDTFDRLHHTFVARGIPLIIGEYGLLGFDRHTGTIQQGEKLKFFEHFGTHARARGLTTMLWDNGQHFDRTAFRWNDPSLFRQIKSSWTTASGTASSDQIFVRGSQQTTDATLTLNTNGHTLTSVVHGSRWLVRDRDYSVSGDRLTIRAATLDRLAGPGQYGVNTTISLRFSGGVPWDVHILTHDTPVLQNATGTTNSLRIPTAFRGDQLATMEAVYADGGNAGPHDWTSFKEFDAAFAPDYEAGRITLPSAFFDAVRDNSTVNLTFHFWSGDTVSYTLTRSGSTVTGTAG</sequence>
<dbReference type="SUPFAM" id="SSF81296">
    <property type="entry name" value="E set domains"/>
    <property type="match status" value="1"/>
</dbReference>
<dbReference type="Gene3D" id="2.60.40.10">
    <property type="entry name" value="Immunoglobulins"/>
    <property type="match status" value="1"/>
</dbReference>
<dbReference type="InterPro" id="IPR016282">
    <property type="entry name" value="Glyco_hydro_5_endoGlcnase_B"/>
</dbReference>
<keyword evidence="4" id="KW-0136">Cellulose degradation</keyword>
<dbReference type="InterPro" id="IPR006311">
    <property type="entry name" value="TAT_signal"/>
</dbReference>
<evidence type="ECO:0000259" key="11">
    <source>
        <dbReference type="Pfam" id="PF03442"/>
    </source>
</evidence>
<evidence type="ECO:0000256" key="6">
    <source>
        <dbReference type="ARBA" id="ARBA00023295"/>
    </source>
</evidence>
<reference evidence="14" key="1">
    <citation type="journal article" date="2019" name="Int. J. Syst. Evol. Microbiol.">
        <title>The Global Catalogue of Microorganisms (GCM) 10K type strain sequencing project: providing services to taxonomists for standard genome sequencing and annotation.</title>
        <authorList>
            <consortium name="The Broad Institute Genomics Platform"/>
            <consortium name="The Broad Institute Genome Sequencing Center for Infectious Disease"/>
            <person name="Wu L."/>
            <person name="Ma J."/>
        </authorList>
    </citation>
    <scope>NUCLEOTIDE SEQUENCE [LARGE SCALE GENOMIC DNA]</scope>
    <source>
        <strain evidence="14">JCM 13581</strain>
    </source>
</reference>
<evidence type="ECO:0000259" key="10">
    <source>
        <dbReference type="Pfam" id="PF00150"/>
    </source>
</evidence>
<dbReference type="InterPro" id="IPR005102">
    <property type="entry name" value="Carbo-bd_X2"/>
</dbReference>
<evidence type="ECO:0000256" key="4">
    <source>
        <dbReference type="ARBA" id="ARBA00023001"/>
    </source>
</evidence>
<dbReference type="Pfam" id="PF00150">
    <property type="entry name" value="Cellulase"/>
    <property type="match status" value="1"/>
</dbReference>
<accession>A0ABP5B1M9</accession>
<dbReference type="Proteomes" id="UP001501303">
    <property type="component" value="Unassembled WGS sequence"/>
</dbReference>
<dbReference type="InterPro" id="IPR013783">
    <property type="entry name" value="Ig-like_fold"/>
</dbReference>
<organism evidence="13 14">
    <name type="scientific">Streptomyces sodiiphilus</name>
    <dbReference type="NCBI Taxonomy" id="226217"/>
    <lineage>
        <taxon>Bacteria</taxon>
        <taxon>Bacillati</taxon>
        <taxon>Actinomycetota</taxon>
        <taxon>Actinomycetes</taxon>
        <taxon>Kitasatosporales</taxon>
        <taxon>Streptomycetaceae</taxon>
        <taxon>Streptomyces</taxon>
    </lineage>
</organism>
<dbReference type="RefSeq" id="WP_344263792.1">
    <property type="nucleotide sequence ID" value="NZ_BAAAMJ010000042.1"/>
</dbReference>
<keyword evidence="2 9" id="KW-0732">Signal</keyword>
<dbReference type="PROSITE" id="PS51318">
    <property type="entry name" value="TAT"/>
    <property type="match status" value="1"/>
</dbReference>